<reference evidence="2 3" key="1">
    <citation type="submission" date="2019-03" db="EMBL/GenBank/DDBJ databases">
        <title>Genomic Encyclopedia of Type Strains, Phase IV (KMG-IV): sequencing the most valuable type-strain genomes for metagenomic binning, comparative biology and taxonomic classification.</title>
        <authorList>
            <person name="Goeker M."/>
        </authorList>
    </citation>
    <scope>NUCLEOTIDE SEQUENCE [LARGE SCALE GENOMIC DNA]</scope>
    <source>
        <strain evidence="2 3">DSM 203</strain>
    </source>
</reference>
<proteinExistence type="predicted"/>
<dbReference type="InterPro" id="IPR041482">
    <property type="entry name" value="LSDAT_prok"/>
</dbReference>
<feature type="domain" description="LSDAT prokaryote" evidence="1">
    <location>
        <begin position="32"/>
        <end position="209"/>
    </location>
</feature>
<name>A0A4R4AL61_MARGR</name>
<dbReference type="AlphaFoldDB" id="A0A4R4AL61"/>
<gene>
    <name evidence="2" type="ORF">EDC29_101584</name>
</gene>
<sequence>MTRAAPGPLRLEPTGPEDLDAMLAALGFDRPRPVLTLIGGAARLDPALAEPLGALLRALAPRLETLDATVVDGGTDCGVMAQMGRARAVCHARFPLLGVAPRATVAPHGTTRAEPNHSHLVLIPGARWGDESPWIRRISALLAGPRPRLTLAVGGGEITRLDLELALAEPAPLLLLAGSGGSTAALLARWHRGGLEHRAAIEALDLAAPTATLAARIAARLAA</sequence>
<dbReference type="Pfam" id="PF18171">
    <property type="entry name" value="LSDAT_prok"/>
    <property type="match status" value="1"/>
</dbReference>
<accession>A0A4R4AL61</accession>
<evidence type="ECO:0000313" key="2">
    <source>
        <dbReference type="EMBL" id="TCW40167.1"/>
    </source>
</evidence>
<organism evidence="2 3">
    <name type="scientific">Marichromatium gracile</name>
    <name type="common">Chromatium gracile</name>
    <dbReference type="NCBI Taxonomy" id="1048"/>
    <lineage>
        <taxon>Bacteria</taxon>
        <taxon>Pseudomonadati</taxon>
        <taxon>Pseudomonadota</taxon>
        <taxon>Gammaproteobacteria</taxon>
        <taxon>Chromatiales</taxon>
        <taxon>Chromatiaceae</taxon>
        <taxon>Marichromatium</taxon>
    </lineage>
</organism>
<evidence type="ECO:0000259" key="1">
    <source>
        <dbReference type="Pfam" id="PF18171"/>
    </source>
</evidence>
<protein>
    <recommendedName>
        <fullName evidence="1">LSDAT prokaryote domain-containing protein</fullName>
    </recommendedName>
</protein>
<dbReference type="RefSeq" id="WP_123141315.1">
    <property type="nucleotide sequence ID" value="NZ_NRRH01000023.1"/>
</dbReference>
<evidence type="ECO:0000313" key="3">
    <source>
        <dbReference type="Proteomes" id="UP000295247"/>
    </source>
</evidence>
<dbReference type="Proteomes" id="UP000295247">
    <property type="component" value="Unassembled WGS sequence"/>
</dbReference>
<comment type="caution">
    <text evidence="2">The sequence shown here is derived from an EMBL/GenBank/DDBJ whole genome shotgun (WGS) entry which is preliminary data.</text>
</comment>
<dbReference type="EMBL" id="SMDC01000001">
    <property type="protein sequence ID" value="TCW40167.1"/>
    <property type="molecule type" value="Genomic_DNA"/>
</dbReference>